<organism evidence="2 3">
    <name type="scientific">Meloidogyne incognita</name>
    <name type="common">Southern root-knot nematode worm</name>
    <name type="synonym">Oxyuris incognita</name>
    <dbReference type="NCBI Taxonomy" id="6306"/>
    <lineage>
        <taxon>Eukaryota</taxon>
        <taxon>Metazoa</taxon>
        <taxon>Ecdysozoa</taxon>
        <taxon>Nematoda</taxon>
        <taxon>Chromadorea</taxon>
        <taxon>Rhabditida</taxon>
        <taxon>Tylenchina</taxon>
        <taxon>Tylenchomorpha</taxon>
        <taxon>Tylenchoidea</taxon>
        <taxon>Meloidogynidae</taxon>
        <taxon>Meloidogyninae</taxon>
        <taxon>Meloidogyne</taxon>
        <taxon>Meloidogyne incognita group</taxon>
    </lineage>
</organism>
<sequence>MNNREHSSNNVQTNDDAEISNVVATTTATNSHLTPSEANFFQAFIRMAVAVFLTLWAISQSLFDRRLAITDSSASSTSSFLEEFEDDFNFQIMEEDSKKEDKKEGENERIKKRTKKRKNKKEGEEAKNFSSSSSSSRESSLEREEDGKKPSLKIDSNLLHTDTMPKITTEEFGKREDERKDESEEKIATPESPPIQIETIGVRMERRQQQAFENGQQPQQLPPPPPPFFMFKPAEVEEEEEEDENQPPLFGRLDAIAEEDSDELRSASSSRASTARFHLRPSVSPEIKEEQKKGEDIEDVEENNLPKMPFKFLFERQQSAGGSSQSSVAKVVELDNSEDEEDKEKISPKVPRLDLEGVSLENSEAEEDNEQTARDGITPISDTDTIIINEEEPDGEEKIKKLLLKMKKKKYLKLKKALELEDEVKREEEKKMYSTAAMLFQHPSDADRDQGELFASLADQHIPMPPPMEDGRLSSPSMSINLDRSRESLDHSICSIPTKETENISQEFFSSLPSPILSSSTLVGLTNGSKNIIERDFDSTQRNGANGMLTTGIGDIMSKKQSEKASSTSSSSPAYIQKTYVEEEEEQMPLPPPPPSTTTSNGLTTKLPTTNLPLNGSSFPVSLRQEEPPLPPPPLPTLPPVSSPESVLPLWGRNERLTSYLHGYGATLPKNFETEKESIERRKRQEGAAVEGEGKKMELLIIMYLHLLIDGLKLNGKKWKKGRRKEIEPGPFIQ</sequence>
<reference evidence="3" key="1">
    <citation type="submission" date="2022-11" db="UniProtKB">
        <authorList>
            <consortium name="WormBaseParasite"/>
        </authorList>
    </citation>
    <scope>IDENTIFICATION</scope>
</reference>
<keyword evidence="2" id="KW-1185">Reference proteome</keyword>
<protein>
    <submittedName>
        <fullName evidence="3">Uncharacterized protein</fullName>
    </submittedName>
</protein>
<feature type="compositionally biased region" description="Basic and acidic residues" evidence="1">
    <location>
        <begin position="343"/>
        <end position="355"/>
    </location>
</feature>
<dbReference type="AlphaFoldDB" id="A0A914LQ73"/>
<feature type="compositionally biased region" description="Low complexity" evidence="1">
    <location>
        <begin position="597"/>
        <end position="615"/>
    </location>
</feature>
<evidence type="ECO:0000313" key="2">
    <source>
        <dbReference type="Proteomes" id="UP000887563"/>
    </source>
</evidence>
<feature type="compositionally biased region" description="Low complexity" evidence="1">
    <location>
        <begin position="317"/>
        <end position="331"/>
    </location>
</feature>
<evidence type="ECO:0000313" key="3">
    <source>
        <dbReference type="WBParaSite" id="Minc3s00749g16850"/>
    </source>
</evidence>
<accession>A0A914LQ73</accession>
<feature type="compositionally biased region" description="Basic and acidic residues" evidence="1">
    <location>
        <begin position="286"/>
        <end position="295"/>
    </location>
</feature>
<feature type="compositionally biased region" description="Low complexity" evidence="1">
    <location>
        <begin position="128"/>
        <end position="138"/>
    </location>
</feature>
<feature type="region of interest" description="Disordered" evidence="1">
    <location>
        <begin position="460"/>
        <end position="479"/>
    </location>
</feature>
<evidence type="ECO:0000256" key="1">
    <source>
        <dbReference type="SAM" id="MobiDB-lite"/>
    </source>
</evidence>
<feature type="compositionally biased region" description="Basic and acidic residues" evidence="1">
    <location>
        <begin position="139"/>
        <end position="149"/>
    </location>
</feature>
<feature type="compositionally biased region" description="Basic residues" evidence="1">
    <location>
        <begin position="110"/>
        <end position="120"/>
    </location>
</feature>
<feature type="compositionally biased region" description="Basic and acidic residues" evidence="1">
    <location>
        <begin position="168"/>
        <end position="188"/>
    </location>
</feature>
<proteinExistence type="predicted"/>
<dbReference type="WBParaSite" id="Minc3s00749g16850">
    <property type="protein sequence ID" value="Minc3s00749g16850"/>
    <property type="gene ID" value="Minc3s00749g16850"/>
</dbReference>
<dbReference type="Proteomes" id="UP000887563">
    <property type="component" value="Unplaced"/>
</dbReference>
<feature type="compositionally biased region" description="Pro residues" evidence="1">
    <location>
        <begin position="628"/>
        <end position="641"/>
    </location>
</feature>
<feature type="compositionally biased region" description="Low complexity" evidence="1">
    <location>
        <begin position="375"/>
        <end position="388"/>
    </location>
</feature>
<name>A0A914LQ73_MELIC</name>
<feature type="compositionally biased region" description="Acidic residues" evidence="1">
    <location>
        <begin position="236"/>
        <end position="245"/>
    </location>
</feature>
<feature type="compositionally biased region" description="Basic and acidic residues" evidence="1">
    <location>
        <begin position="95"/>
        <end position="109"/>
    </location>
</feature>
<feature type="compositionally biased region" description="Low complexity" evidence="1">
    <location>
        <begin position="266"/>
        <end position="276"/>
    </location>
</feature>
<feature type="region of interest" description="Disordered" evidence="1">
    <location>
        <begin position="582"/>
        <end position="641"/>
    </location>
</feature>
<feature type="region of interest" description="Disordered" evidence="1">
    <location>
        <begin position="92"/>
        <end position="394"/>
    </location>
</feature>